<dbReference type="AlphaFoldDB" id="A0A2Z3RVJ8"/>
<protein>
    <recommendedName>
        <fullName evidence="1">Bacterial EndoU nuclease domain-containing protein</fullName>
    </recommendedName>
</protein>
<dbReference type="EMBL" id="CP023994">
    <property type="protein sequence ID" value="AWR20887.1"/>
    <property type="molecule type" value="Genomic_DNA"/>
</dbReference>
<name>A0A2Z3RVJ8_9MICO</name>
<organism evidence="2 3">
    <name type="scientific">Aurantimicrobium photophilum</name>
    <dbReference type="NCBI Taxonomy" id="1987356"/>
    <lineage>
        <taxon>Bacteria</taxon>
        <taxon>Bacillati</taxon>
        <taxon>Actinomycetota</taxon>
        <taxon>Actinomycetes</taxon>
        <taxon>Micrococcales</taxon>
        <taxon>Microbacteriaceae</taxon>
        <taxon>Aurantimicrobium</taxon>
    </lineage>
</organism>
<evidence type="ECO:0000313" key="2">
    <source>
        <dbReference type="EMBL" id="AWR20887.1"/>
    </source>
</evidence>
<evidence type="ECO:0000259" key="1">
    <source>
        <dbReference type="Pfam" id="PF14436"/>
    </source>
</evidence>
<proteinExistence type="predicted"/>
<reference evidence="2 3" key="1">
    <citation type="submission" date="2017-10" db="EMBL/GenBank/DDBJ databases">
        <title>Genome of an Actinobacterium that displays light-enhanced growth.</title>
        <authorList>
            <person name="Maresca J.A."/>
            <person name="Hempel P."/>
            <person name="Shevchenko O."/>
            <person name="Miller K.J."/>
            <person name="Hahn M.W."/>
        </authorList>
    </citation>
    <scope>NUCLEOTIDE SEQUENCE [LARGE SCALE GENOMIC DNA]</scope>
    <source>
        <strain evidence="2 3">MWH-Mo1</strain>
    </source>
</reference>
<dbReference type="RefSeq" id="WP_162532631.1">
    <property type="nucleotide sequence ID" value="NZ_CP023994.1"/>
</dbReference>
<dbReference type="KEGG" id="aum:AURMO_00268"/>
<feature type="domain" description="Bacterial EndoU nuclease" evidence="1">
    <location>
        <begin position="34"/>
        <end position="104"/>
    </location>
</feature>
<keyword evidence="3" id="KW-1185">Reference proteome</keyword>
<dbReference type="GO" id="GO:0004519">
    <property type="term" value="F:endonuclease activity"/>
    <property type="evidence" value="ECO:0007669"/>
    <property type="project" value="InterPro"/>
</dbReference>
<dbReference type="InterPro" id="IPR029501">
    <property type="entry name" value="EndoU_bac"/>
</dbReference>
<evidence type="ECO:0000313" key="3">
    <source>
        <dbReference type="Proteomes" id="UP000246894"/>
    </source>
</evidence>
<sequence>MTFLDYSHVTLTDEFIAHVLFGEEGDPGKGGHLSGMKHENKTEFPPDWSQEHIVTALQSVLKQPDFVELVGARVFLKRIVAGVEIRVELAPYKSALNPFAAYPLRGPGVIQNVMGVQVPKPFHNLRNGR</sequence>
<dbReference type="Pfam" id="PF14436">
    <property type="entry name" value="EndoU_bacteria"/>
    <property type="match status" value="1"/>
</dbReference>
<accession>A0A2Z3RVJ8</accession>
<gene>
    <name evidence="2" type="ORF">AURMO_00268</name>
</gene>
<dbReference type="Proteomes" id="UP000246894">
    <property type="component" value="Chromosome"/>
</dbReference>